<keyword evidence="7" id="KW-0175">Coiled coil</keyword>
<dbReference type="EMBL" id="JBHULZ010000041">
    <property type="protein sequence ID" value="MFD2698389.1"/>
    <property type="molecule type" value="Genomic_DNA"/>
</dbReference>
<protein>
    <recommendedName>
        <fullName evidence="2">histidine kinase</fullName>
        <ecNumber evidence="2">2.7.13.3</ecNumber>
    </recommendedName>
</protein>
<evidence type="ECO:0000256" key="5">
    <source>
        <dbReference type="ARBA" id="ARBA00022777"/>
    </source>
</evidence>
<dbReference type="PANTHER" id="PTHR43047:SF72">
    <property type="entry name" value="OSMOSENSING HISTIDINE PROTEIN KINASE SLN1"/>
    <property type="match status" value="1"/>
</dbReference>
<dbReference type="SMART" id="SM00388">
    <property type="entry name" value="HisKA"/>
    <property type="match status" value="1"/>
</dbReference>
<keyword evidence="5 11" id="KW-0418">Kinase</keyword>
<feature type="coiled-coil region" evidence="7">
    <location>
        <begin position="199"/>
        <end position="267"/>
    </location>
</feature>
<dbReference type="PANTHER" id="PTHR43047">
    <property type="entry name" value="TWO-COMPONENT HISTIDINE PROTEIN KINASE"/>
    <property type="match status" value="1"/>
</dbReference>
<keyword evidence="8" id="KW-0812">Transmembrane</keyword>
<feature type="modified residue" description="4-aspartylphosphate" evidence="6">
    <location>
        <position position="613"/>
    </location>
</feature>
<dbReference type="SMART" id="SM00387">
    <property type="entry name" value="HATPase_c"/>
    <property type="match status" value="1"/>
</dbReference>
<evidence type="ECO:0000256" key="1">
    <source>
        <dbReference type="ARBA" id="ARBA00000085"/>
    </source>
</evidence>
<accession>A0ABW5SGB9</accession>
<name>A0ABW5SGB9_9FLAO</name>
<evidence type="ECO:0000256" key="6">
    <source>
        <dbReference type="PROSITE-ProRule" id="PRU00169"/>
    </source>
</evidence>
<dbReference type="SUPFAM" id="SSF47384">
    <property type="entry name" value="Homodimeric domain of signal transducing histidine kinase"/>
    <property type="match status" value="1"/>
</dbReference>
<dbReference type="RefSeq" id="WP_379047869.1">
    <property type="nucleotide sequence ID" value="NZ_JBHULZ010000041.1"/>
</dbReference>
<feature type="transmembrane region" description="Helical" evidence="8">
    <location>
        <begin position="12"/>
        <end position="32"/>
    </location>
</feature>
<dbReference type="InterPro" id="IPR036890">
    <property type="entry name" value="HATPase_C_sf"/>
</dbReference>
<evidence type="ECO:0000313" key="11">
    <source>
        <dbReference type="EMBL" id="MFD2698389.1"/>
    </source>
</evidence>
<dbReference type="PROSITE" id="PS50109">
    <property type="entry name" value="HIS_KIN"/>
    <property type="match status" value="1"/>
</dbReference>
<gene>
    <name evidence="11" type="ORF">ACFSQ0_10325</name>
</gene>
<evidence type="ECO:0000313" key="12">
    <source>
        <dbReference type="Proteomes" id="UP001597357"/>
    </source>
</evidence>
<keyword evidence="4" id="KW-0808">Transferase</keyword>
<reference evidence="12" key="1">
    <citation type="journal article" date="2019" name="Int. J. Syst. Evol. Microbiol.">
        <title>The Global Catalogue of Microorganisms (GCM) 10K type strain sequencing project: providing services to taxonomists for standard genome sequencing and annotation.</title>
        <authorList>
            <consortium name="The Broad Institute Genomics Platform"/>
            <consortium name="The Broad Institute Genome Sequencing Center for Infectious Disease"/>
            <person name="Wu L."/>
            <person name="Ma J."/>
        </authorList>
    </citation>
    <scope>NUCLEOTIDE SEQUENCE [LARGE SCALE GENOMIC DNA]</scope>
    <source>
        <strain evidence="12">KCTC 42255</strain>
    </source>
</reference>
<dbReference type="Gene3D" id="3.30.565.10">
    <property type="entry name" value="Histidine kinase-like ATPase, C-terminal domain"/>
    <property type="match status" value="1"/>
</dbReference>
<dbReference type="InterPro" id="IPR036097">
    <property type="entry name" value="HisK_dim/P_sf"/>
</dbReference>
<evidence type="ECO:0000259" key="10">
    <source>
        <dbReference type="PROSITE" id="PS50110"/>
    </source>
</evidence>
<comment type="caution">
    <text evidence="11">The sequence shown here is derived from an EMBL/GenBank/DDBJ whole genome shotgun (WGS) entry which is preliminary data.</text>
</comment>
<dbReference type="Pfam" id="PF00512">
    <property type="entry name" value="HisKA"/>
    <property type="match status" value="1"/>
</dbReference>
<dbReference type="CDD" id="cd00156">
    <property type="entry name" value="REC"/>
    <property type="match status" value="1"/>
</dbReference>
<keyword evidence="3 6" id="KW-0597">Phosphoprotein</keyword>
<dbReference type="CDD" id="cd16922">
    <property type="entry name" value="HATPase_EvgS-ArcB-TorS-like"/>
    <property type="match status" value="1"/>
</dbReference>
<evidence type="ECO:0000256" key="8">
    <source>
        <dbReference type="SAM" id="Phobius"/>
    </source>
</evidence>
<feature type="domain" description="Response regulatory" evidence="10">
    <location>
        <begin position="564"/>
        <end position="679"/>
    </location>
</feature>
<sequence length="810" mass="92375">MPESTKKRITLKVSLGYLLLTVFTAASIYIIYTQVVELNQAGKENTKNQERLLLMNKMVTKIYNTEGISRAIIQNQEADKVDSLERQHDSIHSLIDQLKQVYPDREIKIELDSLNKLLILKQENLLELLKLRSQNSSVNYYDRVLNNLKKVNYLFEEDNYDKLFKDHSPHARRALIKWLEYAKEDNAQRLTQQTADSLITSVKKVLSSLEREERRYQTEVIAKENALIKNDQKLSAQLQKIRNEIEREELQQSVQQLQNSQQAISKTTLIIGVLGVACVFTILLFVILISRDTRSSSRYREELEKSKRYAEFLLKRYKQILATVTHDLRSPLNTILGYSDLINQEPLTARQKHQLGQLQKSSDYILQMVNRLLDLSKLEAGKIGLEILPFVPKNLVENCISAAIPAPAKNAVELEISFGEHTELSFLSDPFRIQQVLTNLINNAYKFTHKGKIEIKTKLQPVTRKKFNLFIEVSDTGIGIAKSQQAEIFEEFTQANNKIESQYGGSGLGLAITKKIIKLLNGNITLTSEPGAGSVFKIEIPVHLNEDRVKIRKDIKVHNAKEKKILLVDDEPGQLEYLKAMLENSNFKCFTANNGKTAYNLLQNRKFDLVITDIQMPVASGFDLLKKMKTDAILKSIPIIALTGNTQLKEEDYLIKGFSAMLIKPYKFQELLLEIAHVLKLETLQKQSRISTPISKDKLFTISEIQNFTLGDNHATKNIIKSFLASCQQGVKELNQSVKTKDFQAAGKTAHRLLPMLKQLQASKCIESFELLEKQGLKNPSQLDEENLIKAIEELSLLIKALQNYLNTPH</sequence>
<keyword evidence="8" id="KW-1133">Transmembrane helix</keyword>
<dbReference type="Pfam" id="PF00072">
    <property type="entry name" value="Response_reg"/>
    <property type="match status" value="1"/>
</dbReference>
<dbReference type="SUPFAM" id="SSF52172">
    <property type="entry name" value="CheY-like"/>
    <property type="match status" value="1"/>
</dbReference>
<evidence type="ECO:0000256" key="2">
    <source>
        <dbReference type="ARBA" id="ARBA00012438"/>
    </source>
</evidence>
<evidence type="ECO:0000256" key="4">
    <source>
        <dbReference type="ARBA" id="ARBA00022679"/>
    </source>
</evidence>
<dbReference type="InterPro" id="IPR003594">
    <property type="entry name" value="HATPase_dom"/>
</dbReference>
<dbReference type="CDD" id="cd00082">
    <property type="entry name" value="HisKA"/>
    <property type="match status" value="1"/>
</dbReference>
<dbReference type="InterPro" id="IPR001789">
    <property type="entry name" value="Sig_transdc_resp-reg_receiver"/>
</dbReference>
<dbReference type="PRINTS" id="PR00344">
    <property type="entry name" value="BCTRLSENSOR"/>
</dbReference>
<feature type="domain" description="Histidine kinase" evidence="9">
    <location>
        <begin position="323"/>
        <end position="544"/>
    </location>
</feature>
<evidence type="ECO:0000256" key="7">
    <source>
        <dbReference type="SAM" id="Coils"/>
    </source>
</evidence>
<dbReference type="InterPro" id="IPR036641">
    <property type="entry name" value="HPT_dom_sf"/>
</dbReference>
<keyword evidence="8" id="KW-0472">Membrane</keyword>
<evidence type="ECO:0000259" key="9">
    <source>
        <dbReference type="PROSITE" id="PS50109"/>
    </source>
</evidence>
<comment type="catalytic activity">
    <reaction evidence="1">
        <text>ATP + protein L-histidine = ADP + protein N-phospho-L-histidine.</text>
        <dbReference type="EC" id="2.7.13.3"/>
    </reaction>
</comment>
<proteinExistence type="predicted"/>
<dbReference type="SUPFAM" id="SSF55874">
    <property type="entry name" value="ATPase domain of HSP90 chaperone/DNA topoisomerase II/histidine kinase"/>
    <property type="match status" value="1"/>
</dbReference>
<dbReference type="Gene3D" id="1.10.287.130">
    <property type="match status" value="1"/>
</dbReference>
<dbReference type="InterPro" id="IPR003661">
    <property type="entry name" value="HisK_dim/P_dom"/>
</dbReference>
<dbReference type="Proteomes" id="UP001597357">
    <property type="component" value="Unassembled WGS sequence"/>
</dbReference>
<dbReference type="EC" id="2.7.13.3" evidence="2"/>
<organism evidence="11 12">
    <name type="scientific">Mesonia sediminis</name>
    <dbReference type="NCBI Taxonomy" id="1703946"/>
    <lineage>
        <taxon>Bacteria</taxon>
        <taxon>Pseudomonadati</taxon>
        <taxon>Bacteroidota</taxon>
        <taxon>Flavobacteriia</taxon>
        <taxon>Flavobacteriales</taxon>
        <taxon>Flavobacteriaceae</taxon>
        <taxon>Mesonia</taxon>
    </lineage>
</organism>
<dbReference type="PROSITE" id="PS50110">
    <property type="entry name" value="RESPONSE_REGULATORY"/>
    <property type="match status" value="1"/>
</dbReference>
<dbReference type="Gene3D" id="3.40.50.2300">
    <property type="match status" value="1"/>
</dbReference>
<feature type="transmembrane region" description="Helical" evidence="8">
    <location>
        <begin position="269"/>
        <end position="290"/>
    </location>
</feature>
<dbReference type="Pfam" id="PF02518">
    <property type="entry name" value="HATPase_c"/>
    <property type="match status" value="1"/>
</dbReference>
<dbReference type="SUPFAM" id="SSF47226">
    <property type="entry name" value="Histidine-containing phosphotransfer domain, HPT domain"/>
    <property type="match status" value="1"/>
</dbReference>
<dbReference type="InterPro" id="IPR011006">
    <property type="entry name" value="CheY-like_superfamily"/>
</dbReference>
<keyword evidence="12" id="KW-1185">Reference proteome</keyword>
<dbReference type="InterPro" id="IPR005467">
    <property type="entry name" value="His_kinase_dom"/>
</dbReference>
<dbReference type="InterPro" id="IPR004358">
    <property type="entry name" value="Sig_transdc_His_kin-like_C"/>
</dbReference>
<dbReference type="Gene3D" id="1.20.120.160">
    <property type="entry name" value="HPT domain"/>
    <property type="match status" value="1"/>
</dbReference>
<dbReference type="SMART" id="SM00448">
    <property type="entry name" value="REC"/>
    <property type="match status" value="1"/>
</dbReference>
<evidence type="ECO:0000256" key="3">
    <source>
        <dbReference type="ARBA" id="ARBA00022553"/>
    </source>
</evidence>
<dbReference type="GO" id="GO:0016301">
    <property type="term" value="F:kinase activity"/>
    <property type="evidence" value="ECO:0007669"/>
    <property type="project" value="UniProtKB-KW"/>
</dbReference>